<dbReference type="PROSITE" id="PS50887">
    <property type="entry name" value="GGDEF"/>
    <property type="match status" value="1"/>
</dbReference>
<dbReference type="Pfam" id="PF20975">
    <property type="entry name" value="DGCcoil"/>
    <property type="match status" value="2"/>
</dbReference>
<dbReference type="Gene3D" id="3.30.70.270">
    <property type="match status" value="1"/>
</dbReference>
<feature type="coiled-coil region" evidence="3">
    <location>
        <begin position="4"/>
        <end position="38"/>
    </location>
</feature>
<keyword evidence="3" id="KW-0175">Coiled coil</keyword>
<feature type="coiled-coil region" evidence="3">
    <location>
        <begin position="276"/>
        <end position="303"/>
    </location>
</feature>
<dbReference type="NCBIfam" id="TIGR00254">
    <property type="entry name" value="GGDEF"/>
    <property type="match status" value="1"/>
</dbReference>
<accession>A0A3M2RBC6</accession>
<dbReference type="PANTHER" id="PTHR45138:SF24">
    <property type="entry name" value="DIGUANYLATE CYCLASE DGCC-RELATED"/>
    <property type="match status" value="1"/>
</dbReference>
<sequence length="464" mass="53397">MASEQSWKNKYQQVLKEAEQQEQRCKEQRDLLERMLVRTSVASEGQRPELDRLLNQLRADLRRKTLNTEKWLHLQDQIDRQIALLDEQAPAPFEKAPVEPCPAAETDDGIDIADQDHRLLIARRVGQLLSQVLAQVTLEPEAETKAKELQQTLLSSIDWSTLRESLESVSELLILAITRNQRELEAFLTRLNDRLETLREHFSYQTESNSSRKDDTEVLDQEIRHEIDLVSDDIRSSDDLDSLKRSVGQRLDQIGSALGRFKAKESQRERMMAEQLESMQQKMAAMEASSARMQEQIRRERARAMTDLLTQLPNREAWQERLHFEYSRWQRYGHPLTVSVVDIDLFKRINDTYGHKAGDRVLQLVARELQGRLRATDFIARIGGEEFALLLPETSMNEAVSVLNKLRGYVEKLPFHFGGNPVSITFSSGLAQFGQGDSEEQAFDRADRALYRAKATGRNRVVAN</sequence>
<keyword evidence="6" id="KW-1185">Reference proteome</keyword>
<dbReference type="PANTHER" id="PTHR45138">
    <property type="entry name" value="REGULATORY COMPONENTS OF SENSORY TRANSDUCTION SYSTEM"/>
    <property type="match status" value="1"/>
</dbReference>
<reference evidence="5 6" key="1">
    <citation type="submission" date="2018-08" db="EMBL/GenBank/DDBJ databases">
        <title>Whole Genome Sequence of the Moderate Halophilic Marine Bacterium Marinobacter litoralis Sw-45.</title>
        <authorList>
            <person name="Musa H."/>
        </authorList>
    </citation>
    <scope>NUCLEOTIDE SEQUENCE [LARGE SCALE GENOMIC DNA]</scope>
    <source>
        <strain evidence="5 6">Sw-45</strain>
    </source>
</reference>
<comment type="caution">
    <text evidence="5">The sequence shown here is derived from an EMBL/GenBank/DDBJ whole genome shotgun (WGS) entry which is preliminary data.</text>
</comment>
<evidence type="ECO:0000256" key="2">
    <source>
        <dbReference type="ARBA" id="ARBA00012528"/>
    </source>
</evidence>
<evidence type="ECO:0000259" key="4">
    <source>
        <dbReference type="PROSITE" id="PS50887"/>
    </source>
</evidence>
<feature type="domain" description="GGDEF" evidence="4">
    <location>
        <begin position="334"/>
        <end position="464"/>
    </location>
</feature>
<dbReference type="GO" id="GO:1902201">
    <property type="term" value="P:negative regulation of bacterial-type flagellum-dependent cell motility"/>
    <property type="evidence" value="ECO:0007669"/>
    <property type="project" value="TreeGrafter"/>
</dbReference>
<dbReference type="InterPro" id="IPR029787">
    <property type="entry name" value="Nucleotide_cyclase"/>
</dbReference>
<dbReference type="OrthoDB" id="9812260at2"/>
<dbReference type="InterPro" id="IPR000160">
    <property type="entry name" value="GGDEF_dom"/>
</dbReference>
<dbReference type="AlphaFoldDB" id="A0A3M2RBC6"/>
<evidence type="ECO:0000256" key="1">
    <source>
        <dbReference type="ARBA" id="ARBA00001946"/>
    </source>
</evidence>
<dbReference type="GO" id="GO:0005886">
    <property type="term" value="C:plasma membrane"/>
    <property type="evidence" value="ECO:0007669"/>
    <property type="project" value="TreeGrafter"/>
</dbReference>
<gene>
    <name evidence="5" type="primary">pleD_3</name>
    <name evidence="5" type="ORF">DOQ08_02060</name>
</gene>
<evidence type="ECO:0000256" key="3">
    <source>
        <dbReference type="SAM" id="Coils"/>
    </source>
</evidence>
<dbReference type="InterPro" id="IPR043128">
    <property type="entry name" value="Rev_trsase/Diguanyl_cyclase"/>
</dbReference>
<dbReference type="InterPro" id="IPR050469">
    <property type="entry name" value="Diguanylate_Cyclase"/>
</dbReference>
<dbReference type="EMBL" id="QMDL01000003">
    <property type="protein sequence ID" value="RMJ02597.1"/>
    <property type="molecule type" value="Genomic_DNA"/>
</dbReference>
<dbReference type="RefSeq" id="WP_114334840.1">
    <property type="nucleotide sequence ID" value="NZ_QMDL01000003.1"/>
</dbReference>
<protein>
    <recommendedName>
        <fullName evidence="2">diguanylate cyclase</fullName>
        <ecNumber evidence="2">2.7.7.65</ecNumber>
    </recommendedName>
</protein>
<dbReference type="GO" id="GO:0052621">
    <property type="term" value="F:diguanylate cyclase activity"/>
    <property type="evidence" value="ECO:0007669"/>
    <property type="project" value="UniProtKB-EC"/>
</dbReference>
<dbReference type="EC" id="2.7.7.65" evidence="2"/>
<dbReference type="FunFam" id="3.30.70.270:FF:000001">
    <property type="entry name" value="Diguanylate cyclase domain protein"/>
    <property type="match status" value="1"/>
</dbReference>
<proteinExistence type="predicted"/>
<comment type="cofactor">
    <cofactor evidence="1">
        <name>Mg(2+)</name>
        <dbReference type="ChEBI" id="CHEBI:18420"/>
    </cofactor>
</comment>
<dbReference type="SMART" id="SM00267">
    <property type="entry name" value="GGDEF"/>
    <property type="match status" value="1"/>
</dbReference>
<dbReference type="SUPFAM" id="SSF55073">
    <property type="entry name" value="Nucleotide cyclase"/>
    <property type="match status" value="1"/>
</dbReference>
<dbReference type="InterPro" id="IPR048516">
    <property type="entry name" value="DGCcoil"/>
</dbReference>
<dbReference type="Proteomes" id="UP000265903">
    <property type="component" value="Unassembled WGS sequence"/>
</dbReference>
<dbReference type="CDD" id="cd01949">
    <property type="entry name" value="GGDEF"/>
    <property type="match status" value="1"/>
</dbReference>
<dbReference type="GO" id="GO:0043709">
    <property type="term" value="P:cell adhesion involved in single-species biofilm formation"/>
    <property type="evidence" value="ECO:0007669"/>
    <property type="project" value="TreeGrafter"/>
</dbReference>
<name>A0A3M2RBC6_9GAMM</name>
<evidence type="ECO:0000313" key="6">
    <source>
        <dbReference type="Proteomes" id="UP000265903"/>
    </source>
</evidence>
<dbReference type="Pfam" id="PF00990">
    <property type="entry name" value="GGDEF"/>
    <property type="match status" value="1"/>
</dbReference>
<organism evidence="5 6">
    <name type="scientific">Marinobacter litoralis</name>
    <dbReference type="NCBI Taxonomy" id="187981"/>
    <lineage>
        <taxon>Bacteria</taxon>
        <taxon>Pseudomonadati</taxon>
        <taxon>Pseudomonadota</taxon>
        <taxon>Gammaproteobacteria</taxon>
        <taxon>Pseudomonadales</taxon>
        <taxon>Marinobacteraceae</taxon>
        <taxon>Marinobacter</taxon>
    </lineage>
</organism>
<evidence type="ECO:0000313" key="5">
    <source>
        <dbReference type="EMBL" id="RMJ02597.1"/>
    </source>
</evidence>